<feature type="coiled-coil region" evidence="1">
    <location>
        <begin position="308"/>
        <end position="359"/>
    </location>
</feature>
<name>A0A1W4X708_AGRPL</name>
<dbReference type="Proteomes" id="UP000192223">
    <property type="component" value="Unplaced"/>
</dbReference>
<dbReference type="GO" id="GO:0005815">
    <property type="term" value="C:microtubule organizing center"/>
    <property type="evidence" value="ECO:0007669"/>
    <property type="project" value="TreeGrafter"/>
</dbReference>
<organism evidence="2 3">
    <name type="scientific">Agrilus planipennis</name>
    <name type="common">Emerald ash borer</name>
    <name type="synonym">Agrilus marcopoli</name>
    <dbReference type="NCBI Taxonomy" id="224129"/>
    <lineage>
        <taxon>Eukaryota</taxon>
        <taxon>Metazoa</taxon>
        <taxon>Ecdysozoa</taxon>
        <taxon>Arthropoda</taxon>
        <taxon>Hexapoda</taxon>
        <taxon>Insecta</taxon>
        <taxon>Pterygota</taxon>
        <taxon>Neoptera</taxon>
        <taxon>Endopterygota</taxon>
        <taxon>Coleoptera</taxon>
        <taxon>Polyphaga</taxon>
        <taxon>Elateriformia</taxon>
        <taxon>Buprestoidea</taxon>
        <taxon>Buprestidae</taxon>
        <taxon>Agrilinae</taxon>
        <taxon>Agrilus</taxon>
    </lineage>
</organism>
<dbReference type="AlphaFoldDB" id="A0A1W4X708"/>
<dbReference type="OrthoDB" id="8187957at2759"/>
<dbReference type="GO" id="GO:0031023">
    <property type="term" value="P:microtubule organizing center organization"/>
    <property type="evidence" value="ECO:0007669"/>
    <property type="project" value="TreeGrafter"/>
</dbReference>
<proteinExistence type="predicted"/>
<dbReference type="InParanoid" id="A0A1W4X708"/>
<keyword evidence="2" id="KW-1185">Reference proteome</keyword>
<dbReference type="InterPro" id="IPR026206">
    <property type="entry name" value="HAUS3"/>
</dbReference>
<dbReference type="PANTHER" id="PTHR19378:SF0">
    <property type="entry name" value="HAUS AUGMIN-LIKE COMPLEX SUBUNIT 3"/>
    <property type="match status" value="1"/>
</dbReference>
<evidence type="ECO:0000256" key="1">
    <source>
        <dbReference type="SAM" id="Coils"/>
    </source>
</evidence>
<accession>A0A1W4X708</accession>
<sequence>METLSGYNILHTFQELGIDTGNITKNVFEAWFDTDDIGTISFLNWFCSLNKENVLKSSEYEEFLHLKHNHLIIEGEEYEQAIKDIQMEYDEIWNCDSNCFEIECLNDELDALHEEQQAQENVCKLQDTLSKDLLKQIASEKENELQLMIIYKTAQEKCLQLSNHLDEIHEKIHMQIYKYSDIINNFKNVQAFISNIPWTNYNQCSHEVSSSLNCYINKEYDSNKCIGTTRKSVKRIGENYSFLTKSSLEELDDLHLCISKVIKNLITNSIEESKLRAELKYLKTLNLYEAISYFCDSESIQFMLEDNIATKEERLAQILSQIEQASNEVASKLTNEAKINRFKKQLERNEKKLNYAKTKINDKFLDILTNQELCLLLLKKEKHFMETTGQFFRDISQYVINNMQSCQKRIEIMIDVILQSNDFRQLPVEHKCTLISSIASILLNGKNDKNNPIKVIADFKKNTSLLHYNLFKNDNVNHLKSFEYIYKEISLLKSFLMSSPTTCIVVIPPELFSALREVKLNLENQKKAVAKGLEIYNHNTNILNKNKWLRLKRQLWLYFLSEPRKVLSVIEELKKEIESGSAI</sequence>
<dbReference type="STRING" id="224129.A0A1W4X708"/>
<dbReference type="PANTHER" id="PTHR19378">
    <property type="entry name" value="GOLGIN- RELATED"/>
    <property type="match status" value="1"/>
</dbReference>
<dbReference type="GeneID" id="108739014"/>
<gene>
    <name evidence="3" type="primary">LOC108739014</name>
</gene>
<dbReference type="GO" id="GO:0072686">
    <property type="term" value="C:mitotic spindle"/>
    <property type="evidence" value="ECO:0007669"/>
    <property type="project" value="TreeGrafter"/>
</dbReference>
<evidence type="ECO:0000313" key="3">
    <source>
        <dbReference type="RefSeq" id="XP_018328183.1"/>
    </source>
</evidence>
<dbReference type="RefSeq" id="XP_018328183.1">
    <property type="nucleotide sequence ID" value="XM_018472681.2"/>
</dbReference>
<evidence type="ECO:0000313" key="2">
    <source>
        <dbReference type="Proteomes" id="UP000192223"/>
    </source>
</evidence>
<dbReference type="GO" id="GO:0070652">
    <property type="term" value="C:HAUS complex"/>
    <property type="evidence" value="ECO:0007669"/>
    <property type="project" value="InterPro"/>
</dbReference>
<keyword evidence="1" id="KW-0175">Coiled coil</keyword>
<dbReference type="GO" id="GO:0051225">
    <property type="term" value="P:spindle assembly"/>
    <property type="evidence" value="ECO:0007669"/>
    <property type="project" value="InterPro"/>
</dbReference>
<reference evidence="3" key="1">
    <citation type="submission" date="2025-08" db="UniProtKB">
        <authorList>
            <consortium name="RefSeq"/>
        </authorList>
    </citation>
    <scope>IDENTIFICATION</scope>
    <source>
        <tissue evidence="3">Entire body</tissue>
    </source>
</reference>
<dbReference type="KEGG" id="apln:108739014"/>
<protein>
    <submittedName>
        <fullName evidence="3">Uncharacterized protein LOC108739014</fullName>
    </submittedName>
</protein>